<accession>A0AAD9YPZ3</accession>
<dbReference type="InterPro" id="IPR031350">
    <property type="entry name" value="Goodbye_dom"/>
</dbReference>
<dbReference type="InterPro" id="IPR011990">
    <property type="entry name" value="TPR-like_helical_dom_sf"/>
</dbReference>
<gene>
    <name evidence="2" type="ORF">CKAH01_13463</name>
</gene>
<dbReference type="PANTHER" id="PTHR10039">
    <property type="entry name" value="AMELOGENIN"/>
    <property type="match status" value="1"/>
</dbReference>
<name>A0AAD9YPZ3_COLKA</name>
<dbReference type="Proteomes" id="UP001281614">
    <property type="component" value="Unassembled WGS sequence"/>
</dbReference>
<organism evidence="2 3">
    <name type="scientific">Colletotrichum kahawae</name>
    <name type="common">Coffee berry disease fungus</name>
    <dbReference type="NCBI Taxonomy" id="34407"/>
    <lineage>
        <taxon>Eukaryota</taxon>
        <taxon>Fungi</taxon>
        <taxon>Dikarya</taxon>
        <taxon>Ascomycota</taxon>
        <taxon>Pezizomycotina</taxon>
        <taxon>Sordariomycetes</taxon>
        <taxon>Hypocreomycetidae</taxon>
        <taxon>Glomerellales</taxon>
        <taxon>Glomerellaceae</taxon>
        <taxon>Colletotrichum</taxon>
        <taxon>Colletotrichum gloeosporioides species complex</taxon>
    </lineage>
</organism>
<keyword evidence="3" id="KW-1185">Reference proteome</keyword>
<dbReference type="SUPFAM" id="SSF48452">
    <property type="entry name" value="TPR-like"/>
    <property type="match status" value="1"/>
</dbReference>
<evidence type="ECO:0000313" key="3">
    <source>
        <dbReference type="Proteomes" id="UP001281614"/>
    </source>
</evidence>
<proteinExistence type="predicted"/>
<reference evidence="2" key="1">
    <citation type="submission" date="2023-02" db="EMBL/GenBank/DDBJ databases">
        <title>Colletotrichum kahawae CIFC_Que2 genome sequencing and assembly.</title>
        <authorList>
            <person name="Baroncelli R."/>
        </authorList>
    </citation>
    <scope>NUCLEOTIDE SEQUENCE</scope>
    <source>
        <strain evidence="2">CIFC_Que2</strain>
    </source>
</reference>
<evidence type="ECO:0000313" key="2">
    <source>
        <dbReference type="EMBL" id="KAK2773663.1"/>
    </source>
</evidence>
<dbReference type="EMBL" id="VYYT01000054">
    <property type="protein sequence ID" value="KAK2773663.1"/>
    <property type="molecule type" value="Genomic_DNA"/>
</dbReference>
<dbReference type="Gene3D" id="1.25.40.10">
    <property type="entry name" value="Tetratricopeptide repeat domain"/>
    <property type="match status" value="1"/>
</dbReference>
<evidence type="ECO:0000259" key="1">
    <source>
        <dbReference type="Pfam" id="PF17109"/>
    </source>
</evidence>
<sequence>MESRQRSETAKMTQVDAIQDMWETAAIAFEEICKESLQEGEIRDFADVQKKIEESGQASFGNERKTEDKWKSARDAGLGALNYLKMLVGIASQAATFIPIPAAATSITAAALTRVFEIPQAVRDYNDSIDGVFGEVSSALAQFRIIQSMSDVDQELVMQIHRVLVSFVKICAYVVKHNQSGTWHRIRKRTKFAILKESDLAAEMSVFKKNLEAQNNVQGTLTLAKIIETEKGVAGILTWCTSFEAIAEETRQMMREQHKSAHAMSAHITKRLEEDQIKYGNTYAAHYFFPANMKTSGTFRNTVESALKYMAFQFARVDSTTRKALSPVCHEGPAAFRGSGKNRKLDTLWRQLRIGGSNSTAVYYLVFDGIENLDAEQANMLLEFAFGFYLRREPVKRVRFLVSATEDRFHGRRDINNSLRIHMKERNNYDMQQIIRARLDEPDMLPNPKPGSHQMEARDMIIRMLGQNTNGSYALLQHKLDRVSRQLKMGASFEQLEAALDESSSSCDVAIKDLQQTLPADHISQLNELLKWILFGQDHFTVPQLEAIMWLHSPSRSLITLDRIIKNRYSSVLRIDDGYVYAQEGVQEYLEAKNSSSQRARTKDSGTISMTITINNVDPDQCGSFFWDLAELAVRDKFQFSLQGSNQRTIAIDEFRAHHEIVIRAFEYLRSNPKEETKEISLYLLRRLPYHLGRLYTLDNEDGGRELKRQEKAQIGKHLYETFKDQTILHRHKSILEQLVWSSSDMASVWEWLKDPAVLRNLDQMWCNEIRATHPPRGFLRELVLMVVQRFLKERTWDVSNASLWIREFMAADDQYNSRRLRALSEKRPKIENVSSESLSELSGSNNIDWDEVGSWCQDILGLTLSGTNSLCQDRHEEAIETIQRALEETEQEGSEPEPNIQDIAELHLILGNCAYECGDIPLAVEHYASACSAEKTNQAFQAHLGHLKAKLRMPDVDIKQLLKTTIGDELEDERNIGVLQMMARDSEDDELMLIILAVAKQDAELLESVIRVLQKAVERLAPLDRHGTETFLTSDTYDAGLIRGVLLYHLGVAIYTHENDAVENHKSVPEAVALWSDSRDQLAKLGGSNASIIGSQATSKLAKHYFQENRVEELTKLAEDNSRDYYNHPARLLGALYAQQGNKEESRRWLQRHVQRGLLNLSDDFDDNDLHGLYLIVTAMLQHRDFNNAVVAFSLQSEADLVTAALCFDLEDVEVENEDDKQRVLDVLERLAEETVHATRLRVPDSARQLDRIDAAKEYIECLTGGSSGETKSEGEAKGDPDVATTAAHNLIQTRITDLKASHSPGLSPTAFRSRWCDGRTSDGKGCDKEMSIDRGLYHCTLCWDRDFCEECLTLLRKGRFSVCSPTHEWLFTPPHGADTDAGPKARYCRIPSSVGPIQESDKQVLMAYYDETETVVVVVVVFNAMAARAEPLRRPPEGYVAWRAAGSDYLL</sequence>
<feature type="domain" description="Fungal STAND N-terminal Goodbye" evidence="1">
    <location>
        <begin position="22"/>
        <end position="145"/>
    </location>
</feature>
<comment type="caution">
    <text evidence="2">The sequence shown here is derived from an EMBL/GenBank/DDBJ whole genome shotgun (WGS) entry which is preliminary data.</text>
</comment>
<dbReference type="PANTHER" id="PTHR10039:SF17">
    <property type="entry name" value="FUNGAL STAND N-TERMINAL GOODBYE DOMAIN-CONTAINING PROTEIN-RELATED"/>
    <property type="match status" value="1"/>
</dbReference>
<dbReference type="Pfam" id="PF17109">
    <property type="entry name" value="Goodbye"/>
    <property type="match status" value="1"/>
</dbReference>
<protein>
    <recommendedName>
        <fullName evidence="1">Fungal STAND N-terminal Goodbye domain-containing protein</fullName>
    </recommendedName>
</protein>